<proteinExistence type="predicted"/>
<sequence length="1210" mass="128351">MSNNNLDIRARLTAEDHASATVVKLLAKIKSLEAQMAKLGKAGNAITDIPMEGYVKKINAAGKALNGLTQKHLNWAKANGASGDKAQWHWTKLTNDIQKAKDDHEKYVNSRVRGHKKLAKAAQEELYQHYKNAQAFKYIYNKTNDERLDLQRRFHKELGELEGSHLRNIENSHRAHFRNLAAMRRSAMNSMRSMSNIGSRAIPYAAAGAAASGYAGVSALRTRMRINDAETNMQIFGGLDPEAVKKMRKEWGNADAIKFGLSPDAMMNSYTEVIKAGIPEAIAKAVTESIVKSSIGLEMDSLQTTKLAGSAATLLGDMKNLDPKKIDSIMGAIAIAARDSRADANEIVAANKRGSSVMAMGMSMEDLSAFTAGGISAGIQQGKAGTMMDHIVSELLGARFKNGKRGQDLGKAANLLGMGGKQGFSARMASNPTETLMKILDKVGTMKPMQQEQIAQLIGQDQWSGEFLQMVQAREKIREILDNIKNPKNANFNDDAAAKKINSLTGRWKSMVTAFTLLWEAVGAGLEKMFGQFASFFIDYAGKADTSKITETVEAFTDGIIQGLGYESWTAMLRDVFGDPANIRSYGKEFGGFAKGFMAGMKEIYDGVKFVITGLINAFGLDSKDPEAMGKFTARIIEFAAAIKTIGSVADVLASIVTFLEGLAAVVALIVAPEVAVPILGVGIGAYLGKKLHDYWYGPDSKAPPPVGEPKRKPGTSQQEWQKQIDDYTRDRLKHNSSYTGPTDFSSRGRNRDLAQSLDKFTGRVELAAFRGGTGGIQNAFYGGSSGGGGLSRASAGGGLGGGGIGGVPALLKSTPGGALPSMGGGIIRRDNIPNFSGSGGSVASAGELNRSGFDRVFGGTPLAGKYDQIVAAAKANGISPALLAGVMAQESGRGKFLSGNNPGGVMDPATGWSRKMQFADLDAGISKTAQTVAKNYARAGGDMSKLAGIYAPLGAANDPNGLNKNWLPGVNSFMGQMGGGNGAAAAAGVTPGLAEQLGLKGKANFMHGQYGGVGQNLQTITLASGKKLTVNAAAAESFKGFVDELEASGYKIGDIGGFSMRGKRKGGGWSQHAYGNAIDINPGKNAQDGTGRTDMPSNVRDMAAKYGLSWGGDWSRAYNDPMHFEWNGSQPWKQKGITDQVPSSLIQNVPTPPPQNAPGQGASGYGGGGPVQIHINGNSHDPEALATLVQRRVDESMNWRTHDTASEYT</sequence>
<evidence type="ECO:0000256" key="1">
    <source>
        <dbReference type="SAM" id="MobiDB-lite"/>
    </source>
</evidence>
<feature type="compositionally biased region" description="Polar residues" evidence="1">
    <location>
        <begin position="736"/>
        <end position="748"/>
    </location>
</feature>
<feature type="domain" description="Phage tail tape measure protein" evidence="2">
    <location>
        <begin position="255"/>
        <end position="458"/>
    </location>
</feature>
<feature type="compositionally biased region" description="Polar residues" evidence="1">
    <location>
        <begin position="1141"/>
        <end position="1150"/>
    </location>
</feature>
<gene>
    <name evidence="4" type="ORF">FXV83_16560</name>
</gene>
<dbReference type="AlphaFoldDB" id="A0A5S4YNG0"/>
<keyword evidence="5" id="KW-1185">Reference proteome</keyword>
<evidence type="ECO:0000259" key="2">
    <source>
        <dbReference type="Pfam" id="PF10145"/>
    </source>
</evidence>
<feature type="region of interest" description="Disordered" evidence="1">
    <location>
        <begin position="1134"/>
        <end position="1173"/>
    </location>
</feature>
<dbReference type="EMBL" id="VSTH01000051">
    <property type="protein sequence ID" value="TYO65543.1"/>
    <property type="molecule type" value="Genomic_DNA"/>
</dbReference>
<dbReference type="RefSeq" id="WP_148740477.1">
    <property type="nucleotide sequence ID" value="NZ_VSTH01000051.1"/>
</dbReference>
<dbReference type="InterPro" id="IPR039561">
    <property type="entry name" value="Peptidase_M15C"/>
</dbReference>
<dbReference type="Gene3D" id="3.30.1380.10">
    <property type="match status" value="1"/>
</dbReference>
<feature type="region of interest" description="Disordered" evidence="1">
    <location>
        <begin position="699"/>
        <end position="751"/>
    </location>
</feature>
<dbReference type="SUPFAM" id="SSF55166">
    <property type="entry name" value="Hedgehog/DD-peptidase"/>
    <property type="match status" value="1"/>
</dbReference>
<dbReference type="Pfam" id="PF13539">
    <property type="entry name" value="Peptidase_M15_4"/>
    <property type="match status" value="1"/>
</dbReference>
<reference evidence="4 5" key="1">
    <citation type="submission" date="2019-08" db="EMBL/GenBank/DDBJ databases">
        <title>Bradyrhizobium hipponensis sp. nov., a rhizobium isolated from a Lupinus angustifolius root nodule in Tunisia.</title>
        <authorList>
            <person name="Off K."/>
            <person name="Rejili M."/>
            <person name="Mars M."/>
            <person name="Brachmann A."/>
            <person name="Marin M."/>
        </authorList>
    </citation>
    <scope>NUCLEOTIDE SEQUENCE [LARGE SCALE GENOMIC DNA]</scope>
    <source>
        <strain evidence="5">aSej3</strain>
    </source>
</reference>
<name>A0A5S4YNG0_9BRAD</name>
<dbReference type="InterPro" id="IPR009045">
    <property type="entry name" value="Zn_M74/Hedgehog-like"/>
</dbReference>
<feature type="compositionally biased region" description="Gly residues" evidence="1">
    <location>
        <begin position="1162"/>
        <end position="1171"/>
    </location>
</feature>
<protein>
    <submittedName>
        <fullName evidence="4">Uncharacterized protein</fullName>
    </submittedName>
</protein>
<comment type="caution">
    <text evidence="4">The sequence shown here is derived from an EMBL/GenBank/DDBJ whole genome shotgun (WGS) entry which is preliminary data.</text>
</comment>
<accession>A0A5S4YNG0</accession>
<dbReference type="Pfam" id="PF10145">
    <property type="entry name" value="PhageMin_Tail"/>
    <property type="match status" value="1"/>
</dbReference>
<evidence type="ECO:0000259" key="3">
    <source>
        <dbReference type="Pfam" id="PF13539"/>
    </source>
</evidence>
<feature type="domain" description="Peptidase M15C" evidence="3">
    <location>
        <begin position="1068"/>
        <end position="1127"/>
    </location>
</feature>
<evidence type="ECO:0000313" key="5">
    <source>
        <dbReference type="Proteomes" id="UP000324797"/>
    </source>
</evidence>
<organism evidence="4 5">
    <name type="scientific">Bradyrhizobium hipponense</name>
    <dbReference type="NCBI Taxonomy" id="2605638"/>
    <lineage>
        <taxon>Bacteria</taxon>
        <taxon>Pseudomonadati</taxon>
        <taxon>Pseudomonadota</taxon>
        <taxon>Alphaproteobacteria</taxon>
        <taxon>Hyphomicrobiales</taxon>
        <taxon>Nitrobacteraceae</taxon>
        <taxon>Bradyrhizobium</taxon>
    </lineage>
</organism>
<dbReference type="InterPro" id="IPR010090">
    <property type="entry name" value="Phage_tape_meas"/>
</dbReference>
<dbReference type="GO" id="GO:0008233">
    <property type="term" value="F:peptidase activity"/>
    <property type="evidence" value="ECO:0007669"/>
    <property type="project" value="InterPro"/>
</dbReference>
<evidence type="ECO:0000313" key="4">
    <source>
        <dbReference type="EMBL" id="TYO65543.1"/>
    </source>
</evidence>
<dbReference type="Proteomes" id="UP000324797">
    <property type="component" value="Unassembled WGS sequence"/>
</dbReference>